<proteinExistence type="predicted"/>
<feature type="domain" description="C2H2-type" evidence="9">
    <location>
        <begin position="637"/>
        <end position="666"/>
    </location>
</feature>
<dbReference type="InterPro" id="IPR013087">
    <property type="entry name" value="Znf_C2H2_type"/>
</dbReference>
<comment type="subcellular location">
    <subcellularLocation>
        <location evidence="1">Nucleus</location>
    </subcellularLocation>
</comment>
<reference evidence="11" key="1">
    <citation type="submission" date="2025-08" db="UniProtKB">
        <authorList>
            <consortium name="RefSeq"/>
        </authorList>
    </citation>
    <scope>IDENTIFICATION</scope>
    <source>
        <tissue evidence="11">Testes</tissue>
    </source>
</reference>
<name>A0ABM0N0F9_SACKO</name>
<feature type="domain" description="C2H2-type" evidence="9">
    <location>
        <begin position="607"/>
        <end position="636"/>
    </location>
</feature>
<feature type="compositionally biased region" description="Polar residues" evidence="8">
    <location>
        <begin position="749"/>
        <end position="759"/>
    </location>
</feature>
<feature type="domain" description="C2H2-type" evidence="9">
    <location>
        <begin position="579"/>
        <end position="606"/>
    </location>
</feature>
<feature type="domain" description="C2H2-type" evidence="9">
    <location>
        <begin position="540"/>
        <end position="570"/>
    </location>
</feature>
<dbReference type="Gene3D" id="3.30.160.60">
    <property type="entry name" value="Classic Zinc Finger"/>
    <property type="match status" value="5"/>
</dbReference>
<feature type="compositionally biased region" description="Polar residues" evidence="8">
    <location>
        <begin position="790"/>
        <end position="804"/>
    </location>
</feature>
<feature type="region of interest" description="Disordered" evidence="8">
    <location>
        <begin position="290"/>
        <end position="313"/>
    </location>
</feature>
<protein>
    <submittedName>
        <fullName evidence="11">Zinc finger protein GLIS3-like</fullName>
    </submittedName>
</protein>
<dbReference type="PANTHER" id="PTHR45718:SF7">
    <property type="entry name" value="C2H2-TYPE DOMAIN-CONTAINING PROTEIN"/>
    <property type="match status" value="1"/>
</dbReference>
<dbReference type="PROSITE" id="PS00028">
    <property type="entry name" value="ZINC_FINGER_C2H2_1"/>
    <property type="match status" value="4"/>
</dbReference>
<evidence type="ECO:0000256" key="1">
    <source>
        <dbReference type="ARBA" id="ARBA00004123"/>
    </source>
</evidence>
<organism evidence="10 11">
    <name type="scientific">Saccoglossus kowalevskii</name>
    <name type="common">Acorn worm</name>
    <dbReference type="NCBI Taxonomy" id="10224"/>
    <lineage>
        <taxon>Eukaryota</taxon>
        <taxon>Metazoa</taxon>
        <taxon>Hemichordata</taxon>
        <taxon>Enteropneusta</taxon>
        <taxon>Harrimaniidae</taxon>
        <taxon>Saccoglossus</taxon>
    </lineage>
</organism>
<accession>A0ABM0N0F9</accession>
<evidence type="ECO:0000313" key="11">
    <source>
        <dbReference type="RefSeq" id="XP_006825750.1"/>
    </source>
</evidence>
<feature type="region of interest" description="Disordered" evidence="8">
    <location>
        <begin position="722"/>
        <end position="838"/>
    </location>
</feature>
<feature type="compositionally biased region" description="Polar residues" evidence="8">
    <location>
        <begin position="37"/>
        <end position="68"/>
    </location>
</feature>
<dbReference type="SMART" id="SM00355">
    <property type="entry name" value="ZnF_C2H2"/>
    <property type="match status" value="5"/>
</dbReference>
<feature type="region of interest" description="Disordered" evidence="8">
    <location>
        <begin position="680"/>
        <end position="710"/>
    </location>
</feature>
<feature type="compositionally biased region" description="Polar residues" evidence="8">
    <location>
        <begin position="365"/>
        <end position="392"/>
    </location>
</feature>
<dbReference type="GeneID" id="102803001"/>
<evidence type="ECO:0000256" key="7">
    <source>
        <dbReference type="PROSITE-ProRule" id="PRU00042"/>
    </source>
</evidence>
<keyword evidence="6" id="KW-0539">Nucleus</keyword>
<evidence type="ECO:0000259" key="9">
    <source>
        <dbReference type="PROSITE" id="PS50157"/>
    </source>
</evidence>
<gene>
    <name evidence="11" type="primary">LOC102803001</name>
</gene>
<evidence type="ECO:0000256" key="5">
    <source>
        <dbReference type="ARBA" id="ARBA00022833"/>
    </source>
</evidence>
<keyword evidence="2" id="KW-0479">Metal-binding</keyword>
<keyword evidence="3" id="KW-0677">Repeat</keyword>
<feature type="region of interest" description="Disordered" evidence="8">
    <location>
        <begin position="168"/>
        <end position="216"/>
    </location>
</feature>
<sequence>MSNQQQNNQHHVNPAGHQQQQLLGQQNGRSIPPIRVQSETPAPPSNTTTPLPGLNSVRNSNDGSNTVQLPKLPTISMLVNSNKSEQKSYSTSSLQQEVKREIQDHTLGYGNILDGRKDVSGFGPQAYGITPQPPNTAQGMHHTMSNSNISRIGGTLPLQNRTNLPLQQNGGMQRSSAMPSLSINNASPTPSDISSIQYSSHNQSITPSSQHTFTAPTTTCTDKQFLGPHSTMTIKQEWQKYQVLPQLTTPHGCNELGDQNFPPPGSALSQYPSSSTSLSPFPVDFISPSGSSFASPRGSARSHSARSKKRALSLSPLSTEGFNINDIIRTSPTSLVSFINGSRGSSCSVSPAPGLQPGDYGHLSVRNSPQSQGSFGHSGYQSGMHSRQSSVSLPPPYHAPKHSQLYSMPVENNLDYEQQHPQQNMGNLQVQSQLIVQPYNEIKQDFVNLNIYKHDAMDTYQSSTPSIPTSMPTTTMPNQNMPNISMPPPPSYQQHMETTQVPMGTAASMPPPPPPPPLQLPLNRITIKTETGENGEKLIHLCKWIDCNAIFNEQEELVRHIEKVHIDQRKGDDFTCFWQGCSRKYKPFNARYKLLIHMRVHSGEKPNKCTFEGCNKAFSRLENLKIHLRSHTGERPYLCQYSGCNKAFSNSSDRAKHQRTHLDTKPYACQIPGCTKRYTDPSSLRKHVKAHTAKEQQARKKFRTSGEYSPHQDMLNECLTIQPLQPLPPPSDNHSSPMDLSDSGLGRSPHSSMAGTSSDMYPGMFSSAHSSRSSTATAASNYSNHASPVHSMTGSPHNQVQSMTMVEERSGNYGPTAHHVSPTRRSYPPSLLSRRQPQQPLSVVMKLRPPPAPSAPPPPQTSLPETSIHVNGLIMNQQSNQAIYVEAGIHSNNNNHQRQTSCPSLEVINNRHLMQTIHNQMSNNQPGPHNFANIPTFEETLSPTVPYDVEKIERVFSAKSLTIERALSAHSLHERIDLTSTPSDFGVSGFDSELLQMSAVDRCPSQLSAVYAD</sequence>
<feature type="compositionally biased region" description="Low complexity" evidence="8">
    <location>
        <begin position="1"/>
        <end position="26"/>
    </location>
</feature>
<evidence type="ECO:0000256" key="3">
    <source>
        <dbReference type="ARBA" id="ARBA00022737"/>
    </source>
</evidence>
<feature type="region of interest" description="Disordered" evidence="8">
    <location>
        <begin position="1"/>
        <end position="72"/>
    </location>
</feature>
<dbReference type="InterPro" id="IPR036236">
    <property type="entry name" value="Znf_C2H2_sf"/>
</dbReference>
<dbReference type="Pfam" id="PF00096">
    <property type="entry name" value="zf-C2H2"/>
    <property type="match status" value="3"/>
</dbReference>
<feature type="region of interest" description="Disordered" evidence="8">
    <location>
        <begin position="346"/>
        <end position="401"/>
    </location>
</feature>
<feature type="domain" description="C2H2-type" evidence="9">
    <location>
        <begin position="667"/>
        <end position="696"/>
    </location>
</feature>
<dbReference type="Pfam" id="PF23561">
    <property type="entry name" value="zf-C2H2_15"/>
    <property type="match status" value="1"/>
</dbReference>
<dbReference type="Proteomes" id="UP000694865">
    <property type="component" value="Unplaced"/>
</dbReference>
<evidence type="ECO:0000256" key="2">
    <source>
        <dbReference type="ARBA" id="ARBA00022723"/>
    </source>
</evidence>
<dbReference type="PANTHER" id="PTHR45718">
    <property type="entry name" value="TRANSCRIPTIONAL ACTIVATOR CUBITUS INTERRUPTUS"/>
    <property type="match status" value="1"/>
</dbReference>
<dbReference type="PROSITE" id="PS50157">
    <property type="entry name" value="ZINC_FINGER_C2H2_2"/>
    <property type="match status" value="5"/>
</dbReference>
<keyword evidence="10" id="KW-1185">Reference proteome</keyword>
<feature type="compositionally biased region" description="Low complexity" evidence="8">
    <location>
        <begin position="823"/>
        <end position="837"/>
    </location>
</feature>
<feature type="compositionally biased region" description="Low complexity" evidence="8">
    <location>
        <begin position="766"/>
        <end position="787"/>
    </location>
</feature>
<keyword evidence="4 7" id="KW-0863">Zinc-finger</keyword>
<dbReference type="SUPFAM" id="SSF57667">
    <property type="entry name" value="beta-beta-alpha zinc fingers"/>
    <property type="match status" value="3"/>
</dbReference>
<evidence type="ECO:0000256" key="4">
    <source>
        <dbReference type="ARBA" id="ARBA00022771"/>
    </source>
</evidence>
<evidence type="ECO:0000313" key="10">
    <source>
        <dbReference type="Proteomes" id="UP000694865"/>
    </source>
</evidence>
<keyword evidence="5" id="KW-0862">Zinc</keyword>
<evidence type="ECO:0000256" key="6">
    <source>
        <dbReference type="ARBA" id="ARBA00023242"/>
    </source>
</evidence>
<dbReference type="InterPro" id="IPR043359">
    <property type="entry name" value="GLI-like"/>
</dbReference>
<dbReference type="InterPro" id="IPR056436">
    <property type="entry name" value="Znf-C2H2_ZIC1-5/GLI1-3-like"/>
</dbReference>
<evidence type="ECO:0000256" key="8">
    <source>
        <dbReference type="SAM" id="MobiDB-lite"/>
    </source>
</evidence>
<dbReference type="RefSeq" id="XP_006825750.1">
    <property type="nucleotide sequence ID" value="XM_006825687.1"/>
</dbReference>